<evidence type="ECO:0000313" key="8">
    <source>
        <dbReference type="EMBL" id="KAB5607321.1"/>
    </source>
</evidence>
<keyword evidence="9" id="KW-1185">Reference proteome</keyword>
<keyword evidence="4 6" id="KW-1133">Transmembrane helix</keyword>
<keyword evidence="2" id="KW-1003">Cell membrane</keyword>
<dbReference type="Pfam" id="PF03772">
    <property type="entry name" value="Competence"/>
    <property type="match status" value="1"/>
</dbReference>
<evidence type="ECO:0000256" key="3">
    <source>
        <dbReference type="ARBA" id="ARBA00022692"/>
    </source>
</evidence>
<evidence type="ECO:0000256" key="5">
    <source>
        <dbReference type="ARBA" id="ARBA00023136"/>
    </source>
</evidence>
<comment type="subcellular location">
    <subcellularLocation>
        <location evidence="1">Cell membrane</location>
        <topology evidence="1">Multi-pass membrane protein</topology>
    </subcellularLocation>
</comment>
<dbReference type="InterPro" id="IPR004477">
    <property type="entry name" value="ComEC_N"/>
</dbReference>
<comment type="caution">
    <text evidence="8">The sequence shown here is derived from an EMBL/GenBank/DDBJ whole genome shotgun (WGS) entry which is preliminary data.</text>
</comment>
<feature type="transmembrane region" description="Helical" evidence="6">
    <location>
        <begin position="262"/>
        <end position="279"/>
    </location>
</feature>
<dbReference type="AlphaFoldDB" id="A0A5N5RKN5"/>
<dbReference type="NCBIfam" id="TIGR00360">
    <property type="entry name" value="ComEC_N-term"/>
    <property type="match status" value="1"/>
</dbReference>
<sequence length="474" mass="50353">MWHDPASIVVRESSQSTVGMTMRITAPPTASELRSSDCRADATALSITVGGVRQSSRSRIRLYASGRGCALMKHGAIIEAGGALQAARFGAAPIWLVADAGMDDAVRRVRSPPTYRRVVARLWDAFFTATDTLSDQGRVLVPGLTLGVLGQDRPYAGDDSDAAAPATPINETYAQSVEDDFRRSGIMHLMAVSGGHFMLIADMIRRLCARMMLPRRLTAVCVAGAYAALSALMYPSDSVLRALVMGLIGALAMAVGRRGQSVSALSWTVIIVVLIDPTMARSFGFALSCAAVLGIVLFARPVEAWLSGLLPGFVAAALSMTLAAQSLTMPIQVLMEPELPLASVPANLLVAPVVGFATVAGLAALMVSWVSPHCGVALAWIASCGTRVMEQVAAWIAGGRYALVPWAGGVAGALLVLVVQIVVVGLIVGMTRLIVARRREDPRLPGMAFRPGWRSRFAVWRADTERMVRNAFDQ</sequence>
<evidence type="ECO:0000256" key="4">
    <source>
        <dbReference type="ARBA" id="ARBA00022989"/>
    </source>
</evidence>
<evidence type="ECO:0000256" key="6">
    <source>
        <dbReference type="SAM" id="Phobius"/>
    </source>
</evidence>
<gene>
    <name evidence="8" type="ORF">EHS19_05120</name>
</gene>
<feature type="transmembrane region" description="Helical" evidence="6">
    <location>
        <begin position="309"/>
        <end position="328"/>
    </location>
</feature>
<protein>
    <submittedName>
        <fullName evidence="8">ComEC/Rec2 family competence protein</fullName>
    </submittedName>
</protein>
<keyword evidence="3 6" id="KW-0812">Transmembrane</keyword>
<evidence type="ECO:0000313" key="9">
    <source>
        <dbReference type="Proteomes" id="UP000326336"/>
    </source>
</evidence>
<accession>A0A5N5RKN5</accession>
<organism evidence="8 9">
    <name type="scientific">Bifidobacterium jacchi</name>
    <dbReference type="NCBI Taxonomy" id="2490545"/>
    <lineage>
        <taxon>Bacteria</taxon>
        <taxon>Bacillati</taxon>
        <taxon>Actinomycetota</taxon>
        <taxon>Actinomycetes</taxon>
        <taxon>Bifidobacteriales</taxon>
        <taxon>Bifidobacteriaceae</taxon>
        <taxon>Bifidobacterium</taxon>
    </lineage>
</organism>
<dbReference type="PANTHER" id="PTHR30619:SF7">
    <property type="entry name" value="BETA-LACTAMASE DOMAIN PROTEIN"/>
    <property type="match status" value="1"/>
</dbReference>
<dbReference type="OrthoDB" id="7177610at2"/>
<dbReference type="Proteomes" id="UP000326336">
    <property type="component" value="Unassembled WGS sequence"/>
</dbReference>
<dbReference type="InterPro" id="IPR052159">
    <property type="entry name" value="Competence_DNA_uptake"/>
</dbReference>
<dbReference type="GO" id="GO:0005886">
    <property type="term" value="C:plasma membrane"/>
    <property type="evidence" value="ECO:0007669"/>
    <property type="project" value="UniProtKB-SubCell"/>
</dbReference>
<feature type="transmembrane region" description="Helical" evidence="6">
    <location>
        <begin position="216"/>
        <end position="233"/>
    </location>
</feature>
<proteinExistence type="predicted"/>
<feature type="transmembrane region" description="Helical" evidence="6">
    <location>
        <begin position="285"/>
        <end position="302"/>
    </location>
</feature>
<evidence type="ECO:0000259" key="7">
    <source>
        <dbReference type="Pfam" id="PF03772"/>
    </source>
</evidence>
<evidence type="ECO:0000256" key="2">
    <source>
        <dbReference type="ARBA" id="ARBA00022475"/>
    </source>
</evidence>
<evidence type="ECO:0000256" key="1">
    <source>
        <dbReference type="ARBA" id="ARBA00004651"/>
    </source>
</evidence>
<reference evidence="8 9" key="1">
    <citation type="journal article" date="2019" name="Int. J. Syst. Evol. Microbiol.">
        <title>Bifidobacterium jacchi sp. nov., isolated from the faeces of a baby common marmoset (Callithrix jacchus).</title>
        <authorList>
            <person name="Modesto M."/>
            <person name="Watanabe K."/>
            <person name="Arita M."/>
            <person name="Satti M."/>
            <person name="Oki K."/>
            <person name="Sciavilla P."/>
            <person name="Patavino C."/>
            <person name="Camma C."/>
            <person name="Michelini S."/>
            <person name="Sgorbati B."/>
            <person name="Mattarelli P."/>
        </authorList>
    </citation>
    <scope>NUCLEOTIDE SEQUENCE [LARGE SCALE GENOMIC DNA]</scope>
    <source>
        <strain evidence="8 9">MRM 9.3</strain>
    </source>
</reference>
<feature type="domain" description="ComEC/Rec2-related protein" evidence="7">
    <location>
        <begin position="174"/>
        <end position="426"/>
    </location>
</feature>
<feature type="transmembrane region" description="Helical" evidence="6">
    <location>
        <begin position="403"/>
        <end position="429"/>
    </location>
</feature>
<feature type="transmembrane region" description="Helical" evidence="6">
    <location>
        <begin position="239"/>
        <end position="255"/>
    </location>
</feature>
<name>A0A5N5RKN5_9BIFI</name>
<dbReference type="PANTHER" id="PTHR30619">
    <property type="entry name" value="DNA INTERNALIZATION/COMPETENCE PROTEIN COMEC/REC2"/>
    <property type="match status" value="1"/>
</dbReference>
<feature type="transmembrane region" description="Helical" evidence="6">
    <location>
        <begin position="377"/>
        <end position="397"/>
    </location>
</feature>
<keyword evidence="5 6" id="KW-0472">Membrane</keyword>
<feature type="transmembrane region" description="Helical" evidence="6">
    <location>
        <begin position="348"/>
        <end position="370"/>
    </location>
</feature>
<dbReference type="EMBL" id="RQSP01000013">
    <property type="protein sequence ID" value="KAB5607321.1"/>
    <property type="molecule type" value="Genomic_DNA"/>
</dbReference>